<evidence type="ECO:0000256" key="1">
    <source>
        <dbReference type="SAM" id="MobiDB-lite"/>
    </source>
</evidence>
<gene>
    <name evidence="2" type="ORF">Tasa_036_013</name>
</gene>
<proteinExistence type="predicted"/>
<accession>A0A0D6MNK1</accession>
<feature type="compositionally biased region" description="Low complexity" evidence="1">
    <location>
        <begin position="41"/>
        <end position="62"/>
    </location>
</feature>
<dbReference type="AlphaFoldDB" id="A0A0D6MNK1"/>
<feature type="compositionally biased region" description="Pro residues" evidence="1">
    <location>
        <begin position="19"/>
        <end position="40"/>
    </location>
</feature>
<dbReference type="Proteomes" id="UP000032679">
    <property type="component" value="Unassembled WGS sequence"/>
</dbReference>
<evidence type="ECO:0008006" key="4">
    <source>
        <dbReference type="Google" id="ProtNLM"/>
    </source>
</evidence>
<dbReference type="EMBL" id="BALE01000036">
    <property type="protein sequence ID" value="GAN54995.1"/>
    <property type="molecule type" value="Genomic_DNA"/>
</dbReference>
<feature type="region of interest" description="Disordered" evidence="1">
    <location>
        <begin position="1"/>
        <end position="62"/>
    </location>
</feature>
<evidence type="ECO:0000313" key="2">
    <source>
        <dbReference type="EMBL" id="GAN54995.1"/>
    </source>
</evidence>
<sequence length="330" mass="35236">MLGINAGCASAGPTDVTPPTLPPPVPAPPRASAPPAPAPMVPTTVPTAPGTPDSGAGAVTPAPAAFAPPVQIPPLPVESVAKAREDAALLTAAMRRDVVGFMHYTPAVQARFIKLARQAIDESHTVIDRPQLVMVVDRNPRVQELCFVLAFPDDTPWQALGGTHVSTGMTARKYDYITPTGVFPNNTDRLGYRAEGTKNQNGIRGIGVKGMRVWDMGWQTAEKGWIPRGETGQIRLEIHATDPQFLAWRLGHPASEGCIRIPATMNTFMDRHGLIDVLYEQAASYDPRFAALLPKGRTPSPIAGDLVAVVDSGPPAQPEIDPWAAKRKLP</sequence>
<dbReference type="STRING" id="1231623.Tasa_036_013"/>
<organism evidence="2 3">
    <name type="scientific">Tanticharoenia sakaeratensis NBRC 103193</name>
    <dbReference type="NCBI Taxonomy" id="1231623"/>
    <lineage>
        <taxon>Bacteria</taxon>
        <taxon>Pseudomonadati</taxon>
        <taxon>Pseudomonadota</taxon>
        <taxon>Alphaproteobacteria</taxon>
        <taxon>Acetobacterales</taxon>
        <taxon>Acetobacteraceae</taxon>
        <taxon>Tanticharoenia</taxon>
    </lineage>
</organism>
<reference evidence="2 3" key="1">
    <citation type="submission" date="2012-10" db="EMBL/GenBank/DDBJ databases">
        <title>Genome sequencing of Tanticharoenia sakaeratensis NBRC 103193.</title>
        <authorList>
            <person name="Azuma Y."/>
            <person name="Hadano H."/>
            <person name="Hirakawa H."/>
            <person name="Matsushita K."/>
        </authorList>
    </citation>
    <scope>NUCLEOTIDE SEQUENCE [LARGE SCALE GENOMIC DNA]</scope>
    <source>
        <strain evidence="2 3">NBRC 103193</strain>
    </source>
</reference>
<dbReference type="Gene3D" id="2.40.440.10">
    <property type="entry name" value="L,D-transpeptidase catalytic domain-like"/>
    <property type="match status" value="1"/>
</dbReference>
<dbReference type="InterPro" id="IPR038063">
    <property type="entry name" value="Transpep_catalytic_dom"/>
</dbReference>
<protein>
    <recommendedName>
        <fullName evidence="4">YkuD domain-containing protein</fullName>
    </recommendedName>
</protein>
<evidence type="ECO:0000313" key="3">
    <source>
        <dbReference type="Proteomes" id="UP000032679"/>
    </source>
</evidence>
<name>A0A0D6MNK1_9PROT</name>
<comment type="caution">
    <text evidence="2">The sequence shown here is derived from an EMBL/GenBank/DDBJ whole genome shotgun (WGS) entry which is preliminary data.</text>
</comment>
<keyword evidence="3" id="KW-1185">Reference proteome</keyword>